<dbReference type="AlphaFoldDB" id="A0A370BA11"/>
<evidence type="ECO:0008006" key="4">
    <source>
        <dbReference type="Google" id="ProtNLM"/>
    </source>
</evidence>
<feature type="chain" id="PRO_5039650998" description="SH3 domain-containing protein" evidence="1">
    <location>
        <begin position="18"/>
        <end position="109"/>
    </location>
</feature>
<name>A0A370BA11_9ACTN</name>
<proteinExistence type="predicted"/>
<evidence type="ECO:0000313" key="2">
    <source>
        <dbReference type="EMBL" id="RDG36275.1"/>
    </source>
</evidence>
<keyword evidence="3" id="KW-1185">Reference proteome</keyword>
<comment type="caution">
    <text evidence="2">The sequence shown here is derived from an EMBL/GenBank/DDBJ whole genome shotgun (WGS) entry which is preliminary data.</text>
</comment>
<evidence type="ECO:0000313" key="3">
    <source>
        <dbReference type="Proteomes" id="UP000253741"/>
    </source>
</evidence>
<keyword evidence="1" id="KW-0732">Signal</keyword>
<organism evidence="2 3">
    <name type="scientific">Streptomyces corynorhini</name>
    <dbReference type="NCBI Taxonomy" id="2282652"/>
    <lineage>
        <taxon>Bacteria</taxon>
        <taxon>Bacillati</taxon>
        <taxon>Actinomycetota</taxon>
        <taxon>Actinomycetes</taxon>
        <taxon>Kitasatosporales</taxon>
        <taxon>Streptomycetaceae</taxon>
        <taxon>Streptomyces</taxon>
    </lineage>
</organism>
<dbReference type="EMBL" id="QQNA01000167">
    <property type="protein sequence ID" value="RDG36275.1"/>
    <property type="molecule type" value="Genomic_DNA"/>
</dbReference>
<dbReference type="Proteomes" id="UP000253741">
    <property type="component" value="Unassembled WGS sequence"/>
</dbReference>
<evidence type="ECO:0000256" key="1">
    <source>
        <dbReference type="SAM" id="SignalP"/>
    </source>
</evidence>
<protein>
    <recommendedName>
        <fullName evidence="4">SH3 domain-containing protein</fullName>
    </recommendedName>
</protein>
<sequence length="109" mass="11596">MVGLVVLALAGTGVATAVQPVNLASRADRTAMEPRVDYTGVIKGPDNANVRKGPSLNADKWGLVYDTERVSLRCKATAEGATWYQLAGQRDRWIIGNKLEGIATGIPVC</sequence>
<feature type="signal peptide" evidence="1">
    <location>
        <begin position="1"/>
        <end position="17"/>
    </location>
</feature>
<gene>
    <name evidence="2" type="ORF">DVH02_20900</name>
</gene>
<reference evidence="2 3" key="1">
    <citation type="submission" date="2018-07" db="EMBL/GenBank/DDBJ databases">
        <title>Streptomyces species from bats.</title>
        <authorList>
            <person name="Dunlap C."/>
        </authorList>
    </citation>
    <scope>NUCLEOTIDE SEQUENCE [LARGE SCALE GENOMIC DNA]</scope>
    <source>
        <strain evidence="2 3">AC230</strain>
    </source>
</reference>
<accession>A0A370BA11</accession>